<gene>
    <name evidence="2" type="ORF">EGH24_07235</name>
</gene>
<dbReference type="Pfam" id="PF26067">
    <property type="entry name" value="DUF8024"/>
    <property type="match status" value="1"/>
</dbReference>
<organism evidence="2 3">
    <name type="scientific">Halonotius terrestris</name>
    <dbReference type="NCBI Taxonomy" id="2487750"/>
    <lineage>
        <taxon>Archaea</taxon>
        <taxon>Methanobacteriati</taxon>
        <taxon>Methanobacteriota</taxon>
        <taxon>Stenosarchaea group</taxon>
        <taxon>Halobacteria</taxon>
        <taxon>Halobacteriales</taxon>
        <taxon>Haloferacaceae</taxon>
        <taxon>Halonotius</taxon>
    </lineage>
</organism>
<accession>A0A8J8P9F0</accession>
<evidence type="ECO:0000256" key="1">
    <source>
        <dbReference type="SAM" id="Phobius"/>
    </source>
</evidence>
<name>A0A8J8P9F0_9EURY</name>
<dbReference type="RefSeq" id="WP_142979503.1">
    <property type="nucleotide sequence ID" value="NZ_RKLU01000003.1"/>
</dbReference>
<proteinExistence type="predicted"/>
<reference evidence="2" key="1">
    <citation type="submission" date="2019-02" db="EMBL/GenBank/DDBJ databases">
        <title>Halonotius sp. a new haloarchaeum isolated from saline soil.</title>
        <authorList>
            <person name="Duran-Viseras A."/>
            <person name="Sanchez-Porro C."/>
            <person name="Ventosa A."/>
        </authorList>
    </citation>
    <scope>NUCLEOTIDE SEQUENCE</scope>
    <source>
        <strain evidence="2">F15B</strain>
    </source>
</reference>
<dbReference type="OrthoDB" id="342001at2157"/>
<keyword evidence="1" id="KW-1133">Transmembrane helix</keyword>
<dbReference type="InterPro" id="IPR058337">
    <property type="entry name" value="DUF8024"/>
</dbReference>
<keyword evidence="1" id="KW-0812">Transmembrane</keyword>
<feature type="transmembrane region" description="Helical" evidence="1">
    <location>
        <begin position="34"/>
        <end position="59"/>
    </location>
</feature>
<comment type="caution">
    <text evidence="2">The sequence shown here is derived from an EMBL/GenBank/DDBJ whole genome shotgun (WGS) entry which is preliminary data.</text>
</comment>
<dbReference type="EMBL" id="RKLU01000003">
    <property type="protein sequence ID" value="TQQ80941.1"/>
    <property type="molecule type" value="Genomic_DNA"/>
</dbReference>
<keyword evidence="1" id="KW-0472">Membrane</keyword>
<dbReference type="AlphaFoldDB" id="A0A8J8P9F0"/>
<keyword evidence="3" id="KW-1185">Reference proteome</keyword>
<protein>
    <submittedName>
        <fullName evidence="2">Uncharacterized protein</fullName>
    </submittedName>
</protein>
<dbReference type="Proteomes" id="UP000705823">
    <property type="component" value="Unassembled WGS sequence"/>
</dbReference>
<evidence type="ECO:0000313" key="3">
    <source>
        <dbReference type="Proteomes" id="UP000705823"/>
    </source>
</evidence>
<evidence type="ECO:0000313" key="2">
    <source>
        <dbReference type="EMBL" id="TQQ80941.1"/>
    </source>
</evidence>
<sequence>MNAFGGFIIRLLSDLIEMPLIFIEQVIGPNPISIVLIGVGSVFVLASVAVFAYVVLGALGVPLPSPGRGPGETIE</sequence>